<dbReference type="AlphaFoldDB" id="A0A923HVQ5"/>
<sequence length="137" mass="15789">MDYTETDRFLTEMQGCYPRISIRDWTIETWQEILEQVSYDTCHKAYINYLKSRESREPKLGDILSLSRTLYQAVQIIDVECDNCHGRGILMLVDPDGHESVGRCSCENGKKFPGFPIVKLDFYGYDQAGRIETMCGA</sequence>
<reference evidence="1" key="1">
    <citation type="submission" date="2019-10" db="EMBL/GenBank/DDBJ databases">
        <authorList>
            <person name="Ross D.E."/>
            <person name="Gulliver D."/>
        </authorList>
    </citation>
    <scope>NUCLEOTIDE SEQUENCE</scope>
    <source>
        <strain evidence="1">DER-2019</strain>
    </source>
</reference>
<evidence type="ECO:0000313" key="1">
    <source>
        <dbReference type="EMBL" id="MBC3886796.1"/>
    </source>
</evidence>
<name>A0A923HVQ5_9FIRM</name>
<proteinExistence type="predicted"/>
<reference evidence="1" key="2">
    <citation type="submission" date="2020-10" db="EMBL/GenBank/DDBJ databases">
        <title>Comparative genomics of the Acetobacterium genus.</title>
        <authorList>
            <person name="Marshall C."/>
            <person name="May H."/>
            <person name="Norman S."/>
        </authorList>
    </citation>
    <scope>NUCLEOTIDE SEQUENCE</scope>
    <source>
        <strain evidence="1">DER-2019</strain>
    </source>
</reference>
<keyword evidence="2" id="KW-1185">Reference proteome</keyword>
<dbReference type="RefSeq" id="WP_148565432.1">
    <property type="nucleotide sequence ID" value="NZ_RXYA01000001.1"/>
</dbReference>
<dbReference type="OrthoDB" id="1779458at2"/>
<organism evidence="1 2">
    <name type="scientific">Acetobacterium paludosum</name>
    <dbReference type="NCBI Taxonomy" id="52693"/>
    <lineage>
        <taxon>Bacteria</taxon>
        <taxon>Bacillati</taxon>
        <taxon>Bacillota</taxon>
        <taxon>Clostridia</taxon>
        <taxon>Eubacteriales</taxon>
        <taxon>Eubacteriaceae</taxon>
        <taxon>Acetobacterium</taxon>
    </lineage>
</organism>
<accession>A0A923HVQ5</accession>
<evidence type="ECO:0000313" key="2">
    <source>
        <dbReference type="Proteomes" id="UP000616595"/>
    </source>
</evidence>
<protein>
    <submittedName>
        <fullName evidence="1">Uncharacterized protein</fullName>
    </submittedName>
</protein>
<gene>
    <name evidence="1" type="ORF">GH810_00495</name>
</gene>
<dbReference type="Proteomes" id="UP000616595">
    <property type="component" value="Unassembled WGS sequence"/>
</dbReference>
<comment type="caution">
    <text evidence="1">The sequence shown here is derived from an EMBL/GenBank/DDBJ whole genome shotgun (WGS) entry which is preliminary data.</text>
</comment>
<dbReference type="Gene3D" id="1.10.8.200">
    <property type="entry name" value="Replisome organizer (g39p helicase loader/inhibitor protein)"/>
    <property type="match status" value="1"/>
</dbReference>
<dbReference type="EMBL" id="WJBD01000001">
    <property type="protein sequence ID" value="MBC3886796.1"/>
    <property type="molecule type" value="Genomic_DNA"/>
</dbReference>